<proteinExistence type="predicted"/>
<evidence type="ECO:0000313" key="2">
    <source>
        <dbReference type="Proteomes" id="UP000314294"/>
    </source>
</evidence>
<name>A0A4Z2I5Z0_9TELE</name>
<evidence type="ECO:0000313" key="1">
    <source>
        <dbReference type="EMBL" id="TNN73230.1"/>
    </source>
</evidence>
<keyword evidence="2" id="KW-1185">Reference proteome</keyword>
<comment type="caution">
    <text evidence="1">The sequence shown here is derived from an EMBL/GenBank/DDBJ whole genome shotgun (WGS) entry which is preliminary data.</text>
</comment>
<accession>A0A4Z2I5Z0</accession>
<dbReference type="Proteomes" id="UP000314294">
    <property type="component" value="Unassembled WGS sequence"/>
</dbReference>
<protein>
    <submittedName>
        <fullName evidence="1">Uncharacterized protein</fullName>
    </submittedName>
</protein>
<sequence>MVSKLRFSCKGCKDGMCEACAAKHRQSFLLLEFDKYQQLEINWCPYRRHNSAHDGGVLTCPHRRPDKDVHSHGIYGGIKRICKQLMAMSARRLANFSAQKPGALSTSYFSTSYFSFNVFKRSIIDPAASGTCQAETGELVSEAKSDDLHRGAWLDSGRAKRSCSTAYSGPQALE</sequence>
<dbReference type="AlphaFoldDB" id="A0A4Z2I5Z0"/>
<reference evidence="1 2" key="1">
    <citation type="submission" date="2019-03" db="EMBL/GenBank/DDBJ databases">
        <title>First draft genome of Liparis tanakae, snailfish: a comprehensive survey of snailfish specific genes.</title>
        <authorList>
            <person name="Kim W."/>
            <person name="Song I."/>
            <person name="Jeong J.-H."/>
            <person name="Kim D."/>
            <person name="Kim S."/>
            <person name="Ryu S."/>
            <person name="Song J.Y."/>
            <person name="Lee S.K."/>
        </authorList>
    </citation>
    <scope>NUCLEOTIDE SEQUENCE [LARGE SCALE GENOMIC DNA]</scope>
    <source>
        <tissue evidence="1">Muscle</tissue>
    </source>
</reference>
<organism evidence="1 2">
    <name type="scientific">Liparis tanakae</name>
    <name type="common">Tanaka's snailfish</name>
    <dbReference type="NCBI Taxonomy" id="230148"/>
    <lineage>
        <taxon>Eukaryota</taxon>
        <taxon>Metazoa</taxon>
        <taxon>Chordata</taxon>
        <taxon>Craniata</taxon>
        <taxon>Vertebrata</taxon>
        <taxon>Euteleostomi</taxon>
        <taxon>Actinopterygii</taxon>
        <taxon>Neopterygii</taxon>
        <taxon>Teleostei</taxon>
        <taxon>Neoteleostei</taxon>
        <taxon>Acanthomorphata</taxon>
        <taxon>Eupercaria</taxon>
        <taxon>Perciformes</taxon>
        <taxon>Cottioidei</taxon>
        <taxon>Cottales</taxon>
        <taxon>Liparidae</taxon>
        <taxon>Liparis</taxon>
    </lineage>
</organism>
<dbReference type="EMBL" id="SRLO01000127">
    <property type="protein sequence ID" value="TNN73230.1"/>
    <property type="molecule type" value="Genomic_DNA"/>
</dbReference>
<gene>
    <name evidence="1" type="ORF">EYF80_016561</name>
</gene>